<dbReference type="InterPro" id="IPR053860">
    <property type="entry name" value="DUF6932"/>
</dbReference>
<dbReference type="Proteomes" id="UP001303408">
    <property type="component" value="Chromosome"/>
</dbReference>
<sequence>MALPAPGGPLALLPAYIYPASLAEIEEMFVTRAPHVDERRAIFDAFRSWMEGFDSLFPGTTIWLDGGFVTHKDWAAPHDVDVAVHASGPVMARWNPALVPVFRSYFTDRDAGTQPMGGLVDAFFFASDNPAARQYWRNQWGKVRGRDRNTALGVQKGFVEVIR</sequence>
<accession>A0AA96JAJ2</accession>
<dbReference type="RefSeq" id="WP_313544875.1">
    <property type="nucleotide sequence ID" value="NZ_CP134880.1"/>
</dbReference>
<evidence type="ECO:0000313" key="1">
    <source>
        <dbReference type="EMBL" id="WNM28452.1"/>
    </source>
</evidence>
<name>A0AA96JAJ2_9MICO</name>
<dbReference type="AlphaFoldDB" id="A0AA96JAJ2"/>
<reference evidence="1" key="1">
    <citation type="submission" date="2023-09" db="EMBL/GenBank/DDBJ databases">
        <title>Demequina sp. a novel bacteria isolated from Capsicum annuum.</title>
        <authorList>
            <person name="Humaira Z."/>
            <person name="Lee J."/>
            <person name="Cho D."/>
        </authorList>
    </citation>
    <scope>NUCLEOTIDE SEQUENCE</scope>
    <source>
        <strain evidence="1">PMTSA13</strain>
    </source>
</reference>
<proteinExistence type="predicted"/>
<organism evidence="1">
    <name type="scientific">Demequina capsici</name>
    <dbReference type="NCBI Taxonomy" id="3075620"/>
    <lineage>
        <taxon>Bacteria</taxon>
        <taxon>Bacillati</taxon>
        <taxon>Actinomycetota</taxon>
        <taxon>Actinomycetes</taxon>
        <taxon>Micrococcales</taxon>
        <taxon>Demequinaceae</taxon>
        <taxon>Demequina</taxon>
    </lineage>
</organism>
<dbReference type="KEGG" id="dcp:RN607_05475"/>
<dbReference type="Pfam" id="PF22014">
    <property type="entry name" value="DUF6932"/>
    <property type="match status" value="1"/>
</dbReference>
<protein>
    <submittedName>
        <fullName evidence="1">Uncharacterized protein</fullName>
    </submittedName>
</protein>
<gene>
    <name evidence="1" type="ORF">RN607_05475</name>
</gene>
<dbReference type="EMBL" id="CP134880">
    <property type="protein sequence ID" value="WNM28452.1"/>
    <property type="molecule type" value="Genomic_DNA"/>
</dbReference>